<dbReference type="InterPro" id="IPR029052">
    <property type="entry name" value="Metallo-depent_PP-like"/>
</dbReference>
<accession>A0A8S5RY88</accession>
<protein>
    <submittedName>
        <fullName evidence="3">Hint (Hedgehog/Intein) domain N-terminal region</fullName>
    </submittedName>
</protein>
<organism evidence="3">
    <name type="scientific">Myoviridae sp. ctNQV2</name>
    <dbReference type="NCBI Taxonomy" id="2827683"/>
    <lineage>
        <taxon>Viruses</taxon>
        <taxon>Duplodnaviria</taxon>
        <taxon>Heunggongvirae</taxon>
        <taxon>Uroviricota</taxon>
        <taxon>Caudoviricetes</taxon>
    </lineage>
</organism>
<keyword evidence="1" id="KW-0068">Autocatalytic cleavage</keyword>
<dbReference type="GO" id="GO:0016539">
    <property type="term" value="P:intein-mediated protein splicing"/>
    <property type="evidence" value="ECO:0007669"/>
    <property type="project" value="InterPro"/>
</dbReference>
<dbReference type="Gene3D" id="3.10.28.10">
    <property type="entry name" value="Homing endonucleases"/>
    <property type="match status" value="1"/>
</dbReference>
<dbReference type="Gene3D" id="2.170.16.10">
    <property type="entry name" value="Hedgehog/Intein (Hint) domain"/>
    <property type="match status" value="1"/>
</dbReference>
<dbReference type="InterPro" id="IPR036844">
    <property type="entry name" value="Hint_dom_sf"/>
</dbReference>
<reference evidence="3" key="1">
    <citation type="journal article" date="2021" name="Proc. Natl. Acad. Sci. U.S.A.">
        <title>A Catalog of Tens of Thousands of Viruses from Human Metagenomes Reveals Hidden Associations with Chronic Diseases.</title>
        <authorList>
            <person name="Tisza M.J."/>
            <person name="Buck C.B."/>
        </authorList>
    </citation>
    <scope>NUCLEOTIDE SEQUENCE</scope>
    <source>
        <strain evidence="3">CtNQV2</strain>
    </source>
</reference>
<dbReference type="InterPro" id="IPR027434">
    <property type="entry name" value="Homing_endonucl"/>
</dbReference>
<evidence type="ECO:0000256" key="2">
    <source>
        <dbReference type="ARBA" id="ARBA00023000"/>
    </source>
</evidence>
<dbReference type="CDD" id="cd00838">
    <property type="entry name" value="MPP_superfamily"/>
    <property type="match status" value="1"/>
</dbReference>
<dbReference type="PROSITE" id="PS50817">
    <property type="entry name" value="INTEIN_N_TER"/>
    <property type="match status" value="1"/>
</dbReference>
<proteinExistence type="predicted"/>
<evidence type="ECO:0000256" key="1">
    <source>
        <dbReference type="ARBA" id="ARBA00022813"/>
    </source>
</evidence>
<dbReference type="SUPFAM" id="SSF56300">
    <property type="entry name" value="Metallo-dependent phosphatases"/>
    <property type="match status" value="1"/>
</dbReference>
<dbReference type="InterPro" id="IPR006141">
    <property type="entry name" value="Intein_N"/>
</dbReference>
<name>A0A8S5RY88_9CAUD</name>
<sequence length="617" mass="73432">MSVKTYNYYNKRAYVVGDIHGHFDIIKNQIKTYKITDSVIIFAGDIGLGFEKTEHYKQIFPKLNKVMKMQGNVLLFVRGNHDCLSKNFTILTKRGWLKYNELSMNDMVLSFNPETKMSEWHKIDNIIIKDSEFIYTQKGQSLELEVTENHRHLLQTKNGDFIYKKTKDITTYNSKNNRIIHGAFISNPEYNIKDDEIRLIAWLMTDGYYDDVNHKYFCISQSKEHCIENIKTILSNLKCDFSLNYRERKDKTIIIKGKTVKNAKNEGIFRLKTDFSKFVRDNLLYDKFKLPDWVYELSYRQLKIFIDTLLEANGTILKQKGNYMLFGTHEMLSQFQPLFCMCGYRCGLVQDNRGDWRLNICENNLSKILINNKPFKKEKYNDKVFCITTELSNFFVSLNGKCYFTGNCPQYFENELINYSNIKSIPDYSVINFYQDWDDEMKESPKFSILCVGGGISIDRQYRLNAEEASVIEYKYWHPNASKKDIEEHRKRYYWSNELPFYDIDKLDEITKEGYNIAYVVSHTAPDFCYPYTKKGIESWMRLDENLEKDADFERNTMTSIYNYLINHKHILTGWYYGHFHSHYESYYDNVKFTLLDCEHHKWDMVEIGYKPMEIMI</sequence>
<evidence type="ECO:0000313" key="3">
    <source>
        <dbReference type="EMBL" id="DAF43640.1"/>
    </source>
</evidence>
<keyword evidence="2" id="KW-0651">Protein splicing</keyword>
<dbReference type="SUPFAM" id="SSF51294">
    <property type="entry name" value="Hedgehog/intein (Hint) domain"/>
    <property type="match status" value="1"/>
</dbReference>
<dbReference type="EMBL" id="BK032510">
    <property type="protein sequence ID" value="DAF43640.1"/>
    <property type="molecule type" value="Genomic_DNA"/>
</dbReference>